<accession>A0A956SDH9</accession>
<gene>
    <name evidence="1" type="ORF">KDA27_12835</name>
</gene>
<protein>
    <submittedName>
        <fullName evidence="1">Uncharacterized protein</fullName>
    </submittedName>
</protein>
<organism evidence="1 2">
    <name type="scientific">Eiseniibacteriota bacterium</name>
    <dbReference type="NCBI Taxonomy" id="2212470"/>
    <lineage>
        <taxon>Bacteria</taxon>
        <taxon>Candidatus Eiseniibacteriota</taxon>
    </lineage>
</organism>
<reference evidence="1" key="1">
    <citation type="submission" date="2020-04" db="EMBL/GenBank/DDBJ databases">
        <authorList>
            <person name="Zhang T."/>
        </authorList>
    </citation>
    <scope>NUCLEOTIDE SEQUENCE</scope>
    <source>
        <strain evidence="1">HKST-UBA02</strain>
    </source>
</reference>
<reference evidence="1" key="2">
    <citation type="journal article" date="2021" name="Microbiome">
        <title>Successional dynamics and alternative stable states in a saline activated sludge microbial community over 9 years.</title>
        <authorList>
            <person name="Wang Y."/>
            <person name="Ye J."/>
            <person name="Ju F."/>
            <person name="Liu L."/>
            <person name="Boyd J.A."/>
            <person name="Deng Y."/>
            <person name="Parks D.H."/>
            <person name="Jiang X."/>
            <person name="Yin X."/>
            <person name="Woodcroft B.J."/>
            <person name="Tyson G.W."/>
            <person name="Hugenholtz P."/>
            <person name="Polz M.F."/>
            <person name="Zhang T."/>
        </authorList>
    </citation>
    <scope>NUCLEOTIDE SEQUENCE</scope>
    <source>
        <strain evidence="1">HKST-UBA02</strain>
    </source>
</reference>
<sequence length="178" mass="19935">MFKRVAILTMVGNTRYGRGPGHTAIAIDDKVYSFGDISICLGNDGVYSSGWIEMGVRDYIAQNSWRPVVVQELSASKVDARDVFRHIQRCADREDEHLGSGDGSSRAALAVEAGMAAPFDRAGIDTPYKLYQLAKYRGIVSQAYYYWGCTQRKGEGEFKLSVFYRETENPTPAICQWR</sequence>
<evidence type="ECO:0000313" key="1">
    <source>
        <dbReference type="EMBL" id="MCA9756682.1"/>
    </source>
</evidence>
<dbReference type="AlphaFoldDB" id="A0A956SDH9"/>
<proteinExistence type="predicted"/>
<comment type="caution">
    <text evidence="1">The sequence shown here is derived from an EMBL/GenBank/DDBJ whole genome shotgun (WGS) entry which is preliminary data.</text>
</comment>
<dbReference type="Proteomes" id="UP000739538">
    <property type="component" value="Unassembled WGS sequence"/>
</dbReference>
<name>A0A956SDH9_UNCEI</name>
<dbReference type="EMBL" id="JAGQHS010000062">
    <property type="protein sequence ID" value="MCA9756682.1"/>
    <property type="molecule type" value="Genomic_DNA"/>
</dbReference>
<evidence type="ECO:0000313" key="2">
    <source>
        <dbReference type="Proteomes" id="UP000739538"/>
    </source>
</evidence>